<keyword evidence="4 6" id="KW-0443">Lipid metabolism</keyword>
<evidence type="ECO:0000256" key="2">
    <source>
        <dbReference type="ARBA" id="ARBA00022801"/>
    </source>
</evidence>
<name>A0A117MWF2_FUSNC</name>
<dbReference type="PROSITE" id="PS51635">
    <property type="entry name" value="PNPLA"/>
    <property type="match status" value="1"/>
</dbReference>
<protein>
    <submittedName>
        <fullName evidence="9">Serine protease</fullName>
    </submittedName>
</protein>
<gene>
    <name evidence="9" type="ORF">RO03_08845</name>
</gene>
<reference evidence="9 10" key="1">
    <citation type="submission" date="2015-10" db="EMBL/GenBank/DDBJ databases">
        <authorList>
            <person name="Gilbert D.G."/>
        </authorList>
    </citation>
    <scope>NUCLEOTIDE SEQUENCE [LARGE SCALE GENOMIC DNA]</scope>
    <source>
        <strain evidence="9 10">ChDC F311</strain>
    </source>
</reference>
<evidence type="ECO:0000256" key="1">
    <source>
        <dbReference type="ARBA" id="ARBA00004370"/>
    </source>
</evidence>
<evidence type="ECO:0000313" key="9">
    <source>
        <dbReference type="EMBL" id="KUL99599.1"/>
    </source>
</evidence>
<dbReference type="SUPFAM" id="SSF52151">
    <property type="entry name" value="FabD/lysophospholipase-like"/>
    <property type="match status" value="1"/>
</dbReference>
<keyword evidence="5" id="KW-0472">Membrane</keyword>
<organism evidence="9 10">
    <name type="scientific">Fusobacterium nucleatum subsp. nucleatum</name>
    <dbReference type="NCBI Taxonomy" id="76856"/>
    <lineage>
        <taxon>Bacteria</taxon>
        <taxon>Fusobacteriati</taxon>
        <taxon>Fusobacteriota</taxon>
        <taxon>Fusobacteriia</taxon>
        <taxon>Fusobacteriales</taxon>
        <taxon>Fusobacteriaceae</taxon>
        <taxon>Fusobacterium</taxon>
    </lineage>
</organism>
<dbReference type="OrthoDB" id="9770965at2"/>
<feature type="short sequence motif" description="GXGXXG" evidence="6">
    <location>
        <begin position="69"/>
        <end position="74"/>
    </location>
</feature>
<feature type="active site" description="Nucleophile" evidence="6">
    <location>
        <position position="98"/>
    </location>
</feature>
<evidence type="ECO:0000256" key="3">
    <source>
        <dbReference type="ARBA" id="ARBA00022963"/>
    </source>
</evidence>
<dbReference type="PANTHER" id="PTHR14226">
    <property type="entry name" value="NEUROPATHY TARGET ESTERASE/SWISS CHEESE D.MELANOGASTER"/>
    <property type="match status" value="1"/>
</dbReference>
<evidence type="ECO:0000256" key="4">
    <source>
        <dbReference type="ARBA" id="ARBA00023098"/>
    </source>
</evidence>
<evidence type="ECO:0000256" key="5">
    <source>
        <dbReference type="ARBA" id="ARBA00023136"/>
    </source>
</evidence>
<feature type="domain" description="PNPLA" evidence="8">
    <location>
        <begin position="65"/>
        <end position="256"/>
    </location>
</feature>
<keyword evidence="7" id="KW-0175">Coiled coil</keyword>
<keyword evidence="2 6" id="KW-0378">Hydrolase</keyword>
<comment type="subcellular location">
    <subcellularLocation>
        <location evidence="1">Membrane</location>
    </subcellularLocation>
</comment>
<dbReference type="EMBL" id="LMVH01000001">
    <property type="protein sequence ID" value="KUL99599.1"/>
    <property type="molecule type" value="Genomic_DNA"/>
</dbReference>
<dbReference type="InterPro" id="IPR002641">
    <property type="entry name" value="PNPLA_dom"/>
</dbReference>
<dbReference type="InterPro" id="IPR016035">
    <property type="entry name" value="Acyl_Trfase/lysoPLipase"/>
</dbReference>
<dbReference type="RefSeq" id="WP_059222969.1">
    <property type="nucleotide sequence ID" value="NZ_LMVH01000001.1"/>
</dbReference>
<dbReference type="CDD" id="cd07205">
    <property type="entry name" value="Pat_PNPLA6_PNPLA7_NTE1_like"/>
    <property type="match status" value="1"/>
</dbReference>
<comment type="caution">
    <text evidence="9">The sequence shown here is derived from an EMBL/GenBank/DDBJ whole genome shotgun (WGS) entry which is preliminary data.</text>
</comment>
<dbReference type="AlphaFoldDB" id="A0A117MWF2"/>
<keyword evidence="9" id="KW-0645">Protease</keyword>
<comment type="caution">
    <text evidence="6">Lacks conserved residue(s) required for the propagation of feature annotation.</text>
</comment>
<dbReference type="InterPro" id="IPR050301">
    <property type="entry name" value="NTE"/>
</dbReference>
<dbReference type="GO" id="GO:0008233">
    <property type="term" value="F:peptidase activity"/>
    <property type="evidence" value="ECO:0007669"/>
    <property type="project" value="UniProtKB-KW"/>
</dbReference>
<evidence type="ECO:0000313" key="10">
    <source>
        <dbReference type="Proteomes" id="UP000054800"/>
    </source>
</evidence>
<dbReference type="Proteomes" id="UP000054800">
    <property type="component" value="Unassembled WGS sequence"/>
</dbReference>
<dbReference type="Gene3D" id="2.40.160.50">
    <property type="entry name" value="membrane protein fhac: a member of the omp85/tpsb transporter family"/>
    <property type="match status" value="1"/>
</dbReference>
<dbReference type="GO" id="GO:0019867">
    <property type="term" value="C:outer membrane"/>
    <property type="evidence" value="ECO:0007669"/>
    <property type="project" value="InterPro"/>
</dbReference>
<proteinExistence type="predicted"/>
<feature type="short sequence motif" description="GXSXG" evidence="6">
    <location>
        <begin position="96"/>
        <end position="100"/>
    </location>
</feature>
<dbReference type="GO" id="GO:0006508">
    <property type="term" value="P:proteolysis"/>
    <property type="evidence" value="ECO:0007669"/>
    <property type="project" value="UniProtKB-KW"/>
</dbReference>
<dbReference type="Pfam" id="PF01734">
    <property type="entry name" value="Patatin"/>
    <property type="match status" value="1"/>
</dbReference>
<dbReference type="PANTHER" id="PTHR14226:SF76">
    <property type="entry name" value="NTE FAMILY PROTEIN RSSA"/>
    <property type="match status" value="1"/>
</dbReference>
<feature type="coiled-coil region" evidence="7">
    <location>
        <begin position="25"/>
        <end position="52"/>
    </location>
</feature>
<evidence type="ECO:0000256" key="6">
    <source>
        <dbReference type="PROSITE-ProRule" id="PRU01161"/>
    </source>
</evidence>
<evidence type="ECO:0000256" key="7">
    <source>
        <dbReference type="SAM" id="Coils"/>
    </source>
</evidence>
<dbReference type="InterPro" id="IPR000184">
    <property type="entry name" value="Bac_surfAg_D15"/>
</dbReference>
<keyword evidence="3 6" id="KW-0442">Lipid degradation</keyword>
<accession>A0A117MWF2</accession>
<sequence>MKKIFFLLYIFLNFGFAYSENIELKSREDVEIENLESQIKVLEDKIQTIKKLKSAKDNKNLKVALVLSGGGVKGYAHLGVLRVLERENIKIDYITGTSIGAFIGTLYSIGYTVDEIEKFLDDVNVSNFLETITDNTNLSLEKKESLKKYSVHLSFDNELNFSFPKGLRGTGEAYLLLKGLLGKYEHMDNFDNFPIPLRIIATNLNTGETKAFSKGDVAKILIASMSIPSIFEPMKIDGEIYVDGLVSRNLPVEEAYEMGADIVVASDIGAPVVEKDDYNILSVMNQANTIQASNITKISREKASILISPDVKNISALDSSKKEELMKLGKVAAEKQIDKIKLLAKADNKKKKEKFVANSDAKIIINKIEYNDKFDKNTVIVLNDIFKSLLNNPISKKDIDKKIIDVYSSKYMDKVYYTVDNGVLYLDGEKAHSNRIGVGANYQTGYGTTFNIGTDLFFNGKFGNNINLNFKFGDYLGADLGTLTYYGVKNRFGILTNIGYNESPFFLYKNRRKFAKFMNREAYLNIGIFTQPTNNSMISYGVLSKFSSLKQDTGDSLSQNLEYSENQTKTYIRLKYDNLDSISNPMKGIKADFIYNFASSFGKSKSNLYGPAYSIKGYIPINPKLSFVYGLNSASLRGDRIRADQRIRLGGTYTNINNNEFEFYGFNYQEKQVKDLISLTLGFKHKIIYSLYFNTKFNIATFTENNSFGNNNSRLWKNYSKGMGISISYDSPIGPIEFSISSDLRHKRPIGSISIGYKLD</sequence>
<dbReference type="Gene3D" id="3.40.1090.10">
    <property type="entry name" value="Cytosolic phospholipase A2 catalytic domain"/>
    <property type="match status" value="2"/>
</dbReference>
<dbReference type="GO" id="GO:0016042">
    <property type="term" value="P:lipid catabolic process"/>
    <property type="evidence" value="ECO:0007669"/>
    <property type="project" value="UniProtKB-UniRule"/>
</dbReference>
<dbReference type="Pfam" id="PF01103">
    <property type="entry name" value="Omp85"/>
    <property type="match status" value="1"/>
</dbReference>
<feature type="active site" description="Proton acceptor" evidence="6">
    <location>
        <position position="243"/>
    </location>
</feature>
<evidence type="ECO:0000259" key="8">
    <source>
        <dbReference type="PROSITE" id="PS51635"/>
    </source>
</evidence>